<keyword evidence="3" id="KW-1185">Reference proteome</keyword>
<dbReference type="InterPro" id="IPR039970">
    <property type="entry name" value="TF_Grauzone"/>
</dbReference>
<organism evidence="2 3">
    <name type="scientific">Penicillium cinerascens</name>
    <dbReference type="NCBI Taxonomy" id="70096"/>
    <lineage>
        <taxon>Eukaryota</taxon>
        <taxon>Fungi</taxon>
        <taxon>Dikarya</taxon>
        <taxon>Ascomycota</taxon>
        <taxon>Pezizomycotina</taxon>
        <taxon>Eurotiomycetes</taxon>
        <taxon>Eurotiomycetidae</taxon>
        <taxon>Eurotiales</taxon>
        <taxon>Aspergillaceae</taxon>
        <taxon>Penicillium</taxon>
    </lineage>
</organism>
<name>A0A9W9NDR0_9EURO</name>
<accession>A0A9W9NDR0</accession>
<dbReference type="EMBL" id="JAPQKR010000004">
    <property type="protein sequence ID" value="KAJ5217976.1"/>
    <property type="molecule type" value="Genomic_DNA"/>
</dbReference>
<evidence type="ECO:0000256" key="1">
    <source>
        <dbReference type="SAM" id="MobiDB-lite"/>
    </source>
</evidence>
<dbReference type="PANTHER" id="PTHR23225:SF2">
    <property type="entry name" value="AT09679P-RELATED"/>
    <property type="match status" value="1"/>
</dbReference>
<reference evidence="2" key="1">
    <citation type="submission" date="2022-12" db="EMBL/GenBank/DDBJ databases">
        <authorList>
            <person name="Petersen C."/>
        </authorList>
    </citation>
    <scope>NUCLEOTIDE SEQUENCE</scope>
    <source>
        <strain evidence="2">IBT 15544</strain>
    </source>
</reference>
<feature type="region of interest" description="Disordered" evidence="1">
    <location>
        <begin position="298"/>
        <end position="328"/>
    </location>
</feature>
<dbReference type="RefSeq" id="XP_058312549.1">
    <property type="nucleotide sequence ID" value="XM_058447138.1"/>
</dbReference>
<gene>
    <name evidence="2" type="ORF">N7498_000075</name>
</gene>
<feature type="compositionally biased region" description="Low complexity" evidence="1">
    <location>
        <begin position="101"/>
        <end position="113"/>
    </location>
</feature>
<feature type="compositionally biased region" description="Pro residues" evidence="1">
    <location>
        <begin position="191"/>
        <end position="200"/>
    </location>
</feature>
<comment type="caution">
    <text evidence="2">The sequence shown here is derived from an EMBL/GenBank/DDBJ whole genome shotgun (WGS) entry which is preliminary data.</text>
</comment>
<sequence length="452" mass="50852">MEPSFTEIPHIVLMPGVTAPASEAYDPSLLAEDPFMTRVSRFQCHPPLDQSKSREASLTPQTWWDGDEANSTESYLPDYNVYPEPFSPWNSGISTNSDAQSPRSSNSGSASRMSCIVSPSFRHEDVPITGVGEQGGYPAPDSLVDIDRSAMIPKLPMFEVQPDHLSPYEHDFDSRGSSQSDRNMTSEQPWSSPPPDPIACPQPARRSKARPTSTQKIRKPNKPRPTSTSGRNRRRRLVTGESNGDNATPRRFVCSFAPYGCESTFVSKNEWKRHVTSQHLQLGFYRCDVGKCNIRTHQGSPSRCLTPSPSPKSTSSNPVPGQPNDFNRKDLFTQHQRRMHAPWLQSGRRRTPTDTEHAAFEDSLGQVRQRSWHSLRHPPQQSHCGFCRELFTGEGSWDARMEHVGRHFEREDRANLGEELEDLSLRDWGLREGVLTLADGKYLLASLARVEL</sequence>
<evidence type="ECO:0000313" key="3">
    <source>
        <dbReference type="Proteomes" id="UP001150904"/>
    </source>
</evidence>
<dbReference type="Proteomes" id="UP001150904">
    <property type="component" value="Unassembled WGS sequence"/>
</dbReference>
<dbReference type="PANTHER" id="PTHR23225">
    <property type="entry name" value="ZINC FINGER PROTEIN"/>
    <property type="match status" value="1"/>
</dbReference>
<dbReference type="GO" id="GO:0003700">
    <property type="term" value="F:DNA-binding transcription factor activity"/>
    <property type="evidence" value="ECO:0007669"/>
    <property type="project" value="InterPro"/>
</dbReference>
<proteinExistence type="predicted"/>
<evidence type="ECO:0000313" key="2">
    <source>
        <dbReference type="EMBL" id="KAJ5217976.1"/>
    </source>
</evidence>
<dbReference type="OrthoDB" id="5388486at2759"/>
<reference evidence="2" key="2">
    <citation type="journal article" date="2023" name="IMA Fungus">
        <title>Comparative genomic study of the Penicillium genus elucidates a diverse pangenome and 15 lateral gene transfer events.</title>
        <authorList>
            <person name="Petersen C."/>
            <person name="Sorensen T."/>
            <person name="Nielsen M.R."/>
            <person name="Sondergaard T.E."/>
            <person name="Sorensen J.L."/>
            <person name="Fitzpatrick D.A."/>
            <person name="Frisvad J.C."/>
            <person name="Nielsen K.L."/>
        </authorList>
    </citation>
    <scope>NUCLEOTIDE SEQUENCE</scope>
    <source>
        <strain evidence="2">IBT 15544</strain>
    </source>
</reference>
<feature type="region of interest" description="Disordered" evidence="1">
    <location>
        <begin position="164"/>
        <end position="249"/>
    </location>
</feature>
<protein>
    <recommendedName>
        <fullName evidence="4">C2H2-type domain-containing protein</fullName>
    </recommendedName>
</protein>
<feature type="compositionally biased region" description="Polar residues" evidence="1">
    <location>
        <begin position="175"/>
        <end position="187"/>
    </location>
</feature>
<dbReference type="GeneID" id="83174438"/>
<evidence type="ECO:0008006" key="4">
    <source>
        <dbReference type="Google" id="ProtNLM"/>
    </source>
</evidence>
<feature type="region of interest" description="Disordered" evidence="1">
    <location>
        <begin position="45"/>
        <end position="69"/>
    </location>
</feature>
<feature type="region of interest" description="Disordered" evidence="1">
    <location>
        <begin position="92"/>
        <end position="113"/>
    </location>
</feature>
<dbReference type="AlphaFoldDB" id="A0A9W9NDR0"/>